<keyword evidence="3" id="KW-0119">Carbohydrate metabolism</keyword>
<dbReference type="InterPro" id="IPR018087">
    <property type="entry name" value="Glyco_hydro_5_CS"/>
</dbReference>
<evidence type="ECO:0000313" key="5">
    <source>
        <dbReference type="Proteomes" id="UP000076882"/>
    </source>
</evidence>
<dbReference type="InterPro" id="IPR017853">
    <property type="entry name" value="GH"/>
</dbReference>
<gene>
    <name evidence="4" type="ORF">Lp19_0512</name>
</gene>
<reference evidence="4 5" key="1">
    <citation type="submission" date="2016-03" db="EMBL/GenBank/DDBJ databases">
        <title>Comparative genomics of 54 Lactobacillus plantarum strains reveals genomic uncoupling from niche constraints.</title>
        <authorList>
            <person name="Martino M.E."/>
        </authorList>
    </citation>
    <scope>NUCLEOTIDE SEQUENCE [LARGE SCALE GENOMIC DNA]</scope>
    <source>
        <strain evidence="4 5">19.1</strain>
    </source>
</reference>
<keyword evidence="2" id="KW-0326">Glycosidase</keyword>
<comment type="caution">
    <text evidence="4">The sequence shown here is derived from an EMBL/GenBank/DDBJ whole genome shotgun (WGS) entry which is preliminary data.</text>
</comment>
<evidence type="ECO:0000256" key="1">
    <source>
        <dbReference type="ARBA" id="ARBA00022801"/>
    </source>
</evidence>
<organism evidence="4 5">
    <name type="scientific">Lactiplantibacillus plantarum</name>
    <name type="common">Lactobacillus plantarum</name>
    <dbReference type="NCBI Taxonomy" id="1590"/>
    <lineage>
        <taxon>Bacteria</taxon>
        <taxon>Bacillati</taxon>
        <taxon>Bacillota</taxon>
        <taxon>Bacilli</taxon>
        <taxon>Lactobacillales</taxon>
        <taxon>Lactobacillaceae</taxon>
        <taxon>Lactiplantibacillus</taxon>
    </lineage>
</organism>
<dbReference type="KEGG" id="lpb:SH83_04950"/>
<dbReference type="GO" id="GO:0000272">
    <property type="term" value="P:polysaccharide catabolic process"/>
    <property type="evidence" value="ECO:0007669"/>
    <property type="project" value="UniProtKB-KW"/>
</dbReference>
<dbReference type="PATRIC" id="fig|1590.144.peg.1034"/>
<dbReference type="PANTHER" id="PTHR12631:SF10">
    <property type="entry name" value="BETA-XYLOSIDASE-LIKE PROTEIN-RELATED"/>
    <property type="match status" value="1"/>
</dbReference>
<dbReference type="RefSeq" id="WP_003646254.1">
    <property type="nucleotide sequence ID" value="NZ_AP018405.1"/>
</dbReference>
<proteinExistence type="predicted"/>
<dbReference type="SUPFAM" id="SSF51445">
    <property type="entry name" value="(Trans)glycosidases"/>
    <property type="match status" value="1"/>
</dbReference>
<dbReference type="EMBL" id="LUXM01000012">
    <property type="protein sequence ID" value="KZU97828.1"/>
    <property type="molecule type" value="Genomic_DNA"/>
</dbReference>
<dbReference type="PROSITE" id="PS00659">
    <property type="entry name" value="GLYCOSYL_HYDROL_F5"/>
    <property type="match status" value="1"/>
</dbReference>
<keyword evidence="3" id="KW-0624">Polysaccharide degradation</keyword>
<dbReference type="AlphaFoldDB" id="A0A165S7M7"/>
<dbReference type="Proteomes" id="UP000076882">
    <property type="component" value="Unassembled WGS sequence"/>
</dbReference>
<accession>A0A165S7M7</accession>
<dbReference type="InterPro" id="IPR051923">
    <property type="entry name" value="Glycosyl_Hydrolase_39"/>
</dbReference>
<evidence type="ECO:0000256" key="2">
    <source>
        <dbReference type="ARBA" id="ARBA00023295"/>
    </source>
</evidence>
<evidence type="ECO:0000256" key="3">
    <source>
        <dbReference type="ARBA" id="ARBA00023326"/>
    </source>
</evidence>
<sequence length="532" mass="59790">MKCLRDYINLLGRVLVCLLVVFLGWLAESQNASAATLSDKPLTGKLGIYASTLTDNSSVSDKTATLKQYQKAKQMGFSYVRVPFRIDPELTTLSGSYNYDKMDYAIKLAKQVGLTPIVYFVSGSHNPEANTWQSLYPDLTYSTTLINIMKRVAVNTVKRYAGSNIVWEGWNEPNGYYWFNQDSAKTVKDWVSFDQTIATAVRTYTKNGIFLTGVFSGYSAKNNTIFVHARNNGLTQNASAVSNHPYQTGLPEELLSNDQAYSGVKMPTVTTEIGYTTKSSWQGKVSEDDQAKYDARSIFILDSMGQPLISMFNLQDSNDTGWGMYRQNGSEKKVAKYISYLLKNLKGYRFVKRIDMNHNKSTFALLYRKGNVDKVVYWATKNETLVPVQYQTNNKFLLVAQSFPQVMNLNSGISKHEFAKNSGKVIQNNVKLVDSSGKIIKVNAESYLPNTNVEIDKIIPNNYKNFNLFEYSSYYHSPSNNSVIIYQVYKVAKVVTSSKSTANAHLSALLIIIGLVILLTLIAIKSIRRKKS</sequence>
<evidence type="ECO:0000313" key="4">
    <source>
        <dbReference type="EMBL" id="KZU97828.1"/>
    </source>
</evidence>
<keyword evidence="1" id="KW-0378">Hydrolase</keyword>
<dbReference type="GO" id="GO:0004553">
    <property type="term" value="F:hydrolase activity, hydrolyzing O-glycosyl compounds"/>
    <property type="evidence" value="ECO:0007669"/>
    <property type="project" value="InterPro"/>
</dbReference>
<dbReference type="Gene3D" id="3.20.20.80">
    <property type="entry name" value="Glycosidases"/>
    <property type="match status" value="1"/>
</dbReference>
<name>A0A165S7M7_LACPN</name>
<dbReference type="PANTHER" id="PTHR12631">
    <property type="entry name" value="ALPHA-L-IDURONIDASE"/>
    <property type="match status" value="1"/>
</dbReference>
<protein>
    <submittedName>
        <fullName evidence="4">Uncharacterized protein</fullName>
    </submittedName>
</protein>